<dbReference type="InterPro" id="IPR050231">
    <property type="entry name" value="Iron_ascorbate_oxido_reductase"/>
</dbReference>
<sequence length="339" mass="38522">MSTLPEGLDLSDERVPKASFSTIDFALLEARDAAELKHLLRACQTHGFFYLNFDNSESTKAIVDEKTRVQNFMKEYFAQATEVKMKDHLGIKTKGYIPYGTFTGLKKGDWRTVEHLMLSRWDFVSGADSVAPAVRAESQLFKSYLDRCNYVVSVMLGALSDVLEVPASKRFDRGHDTSKPCDTTLAMLSYPLDIGETLQEHTDIGSMTVLFSHEFGLQVLAPETHQWEFVEPRDRHAVINVGDALRFMSDKQLYSCVHRVIRATGAYASPHRYSLAFLRRPEQEFKYKDTEGKELTAKEWHDSKYKIYYTPHEEQDSRVLLGGMERVLSGTAHNVAVTA</sequence>
<dbReference type="PROSITE" id="PS51471">
    <property type="entry name" value="FE2OG_OXY"/>
    <property type="match status" value="1"/>
</dbReference>
<dbReference type="GO" id="GO:0046872">
    <property type="term" value="F:metal ion binding"/>
    <property type="evidence" value="ECO:0007669"/>
    <property type="project" value="UniProtKB-KW"/>
</dbReference>
<dbReference type="InterPro" id="IPR026992">
    <property type="entry name" value="DIOX_N"/>
</dbReference>
<dbReference type="EMBL" id="JARJCM010000513">
    <property type="protein sequence ID" value="KAJ7016393.1"/>
    <property type="molecule type" value="Genomic_DNA"/>
</dbReference>
<protein>
    <recommendedName>
        <fullName evidence="2">Fe2OG dioxygenase domain-containing protein</fullName>
    </recommendedName>
</protein>
<evidence type="ECO:0000259" key="2">
    <source>
        <dbReference type="PROSITE" id="PS51471"/>
    </source>
</evidence>
<reference evidence="3" key="1">
    <citation type="submission" date="2023-03" db="EMBL/GenBank/DDBJ databases">
        <title>Massive genome expansion in bonnet fungi (Mycena s.s.) driven by repeated elements and novel gene families across ecological guilds.</title>
        <authorList>
            <consortium name="Lawrence Berkeley National Laboratory"/>
            <person name="Harder C.B."/>
            <person name="Miyauchi S."/>
            <person name="Viragh M."/>
            <person name="Kuo A."/>
            <person name="Thoen E."/>
            <person name="Andreopoulos B."/>
            <person name="Lu D."/>
            <person name="Skrede I."/>
            <person name="Drula E."/>
            <person name="Henrissat B."/>
            <person name="Morin E."/>
            <person name="Kohler A."/>
            <person name="Barry K."/>
            <person name="LaButti K."/>
            <person name="Morin E."/>
            <person name="Salamov A."/>
            <person name="Lipzen A."/>
            <person name="Mereny Z."/>
            <person name="Hegedus B."/>
            <person name="Baldrian P."/>
            <person name="Stursova M."/>
            <person name="Weitz H."/>
            <person name="Taylor A."/>
            <person name="Grigoriev I.V."/>
            <person name="Nagy L.G."/>
            <person name="Martin F."/>
            <person name="Kauserud H."/>
        </authorList>
    </citation>
    <scope>NUCLEOTIDE SEQUENCE</scope>
    <source>
        <strain evidence="3">CBHHK200</strain>
    </source>
</reference>
<gene>
    <name evidence="3" type="ORF">C8F04DRAFT_1345315</name>
</gene>
<dbReference type="InterPro" id="IPR044861">
    <property type="entry name" value="IPNS-like_FE2OG_OXY"/>
</dbReference>
<dbReference type="Pfam" id="PF03171">
    <property type="entry name" value="2OG-FeII_Oxy"/>
    <property type="match status" value="1"/>
</dbReference>
<dbReference type="PANTHER" id="PTHR47990">
    <property type="entry name" value="2-OXOGLUTARATE (2OG) AND FE(II)-DEPENDENT OXYGENASE SUPERFAMILY PROTEIN-RELATED"/>
    <property type="match status" value="1"/>
</dbReference>
<dbReference type="Pfam" id="PF14226">
    <property type="entry name" value="DIOX_N"/>
    <property type="match status" value="1"/>
</dbReference>
<keyword evidence="4" id="KW-1185">Reference proteome</keyword>
<dbReference type="AlphaFoldDB" id="A0AAD6RW33"/>
<dbReference type="InterPro" id="IPR027443">
    <property type="entry name" value="IPNS-like_sf"/>
</dbReference>
<organism evidence="3 4">
    <name type="scientific">Mycena alexandri</name>
    <dbReference type="NCBI Taxonomy" id="1745969"/>
    <lineage>
        <taxon>Eukaryota</taxon>
        <taxon>Fungi</taxon>
        <taxon>Dikarya</taxon>
        <taxon>Basidiomycota</taxon>
        <taxon>Agaricomycotina</taxon>
        <taxon>Agaricomycetes</taxon>
        <taxon>Agaricomycetidae</taxon>
        <taxon>Agaricales</taxon>
        <taxon>Marasmiineae</taxon>
        <taxon>Mycenaceae</taxon>
        <taxon>Mycena</taxon>
    </lineage>
</organism>
<dbReference type="Proteomes" id="UP001218188">
    <property type="component" value="Unassembled WGS sequence"/>
</dbReference>
<evidence type="ECO:0000313" key="3">
    <source>
        <dbReference type="EMBL" id="KAJ7016393.1"/>
    </source>
</evidence>
<dbReference type="InterPro" id="IPR005123">
    <property type="entry name" value="Oxoglu/Fe-dep_dioxygenase_dom"/>
</dbReference>
<keyword evidence="1" id="KW-0479">Metal-binding</keyword>
<keyword evidence="1" id="KW-0560">Oxidoreductase</keyword>
<accession>A0AAD6RW33</accession>
<dbReference type="GO" id="GO:0016491">
    <property type="term" value="F:oxidoreductase activity"/>
    <property type="evidence" value="ECO:0007669"/>
    <property type="project" value="UniProtKB-KW"/>
</dbReference>
<comment type="similarity">
    <text evidence="1">Belongs to the iron/ascorbate-dependent oxidoreductase family.</text>
</comment>
<keyword evidence="1" id="KW-0408">Iron</keyword>
<comment type="caution">
    <text evidence="3">The sequence shown here is derived from an EMBL/GenBank/DDBJ whole genome shotgun (WGS) entry which is preliminary data.</text>
</comment>
<name>A0AAD6RW33_9AGAR</name>
<evidence type="ECO:0000313" key="4">
    <source>
        <dbReference type="Proteomes" id="UP001218188"/>
    </source>
</evidence>
<evidence type="ECO:0000256" key="1">
    <source>
        <dbReference type="RuleBase" id="RU003682"/>
    </source>
</evidence>
<proteinExistence type="inferred from homology"/>
<feature type="domain" description="Fe2OG dioxygenase" evidence="2">
    <location>
        <begin position="180"/>
        <end position="281"/>
    </location>
</feature>
<dbReference type="Gene3D" id="2.60.120.330">
    <property type="entry name" value="B-lactam Antibiotic, Isopenicillin N Synthase, Chain"/>
    <property type="match status" value="1"/>
</dbReference>
<dbReference type="SUPFAM" id="SSF51197">
    <property type="entry name" value="Clavaminate synthase-like"/>
    <property type="match status" value="1"/>
</dbReference>